<organism evidence="2 3">
    <name type="scientific">Apilactobacillus kunkeei</name>
    <dbReference type="NCBI Taxonomy" id="148814"/>
    <lineage>
        <taxon>Bacteria</taxon>
        <taxon>Bacillati</taxon>
        <taxon>Bacillota</taxon>
        <taxon>Bacilli</taxon>
        <taxon>Lactobacillales</taxon>
        <taxon>Lactobacillaceae</taxon>
        <taxon>Apilactobacillus</taxon>
    </lineage>
</organism>
<dbReference type="Gene3D" id="2.60.120.10">
    <property type="entry name" value="Jelly Rolls"/>
    <property type="match status" value="1"/>
</dbReference>
<dbReference type="InterPro" id="IPR013096">
    <property type="entry name" value="Cupin_2"/>
</dbReference>
<reference evidence="2 3" key="1">
    <citation type="journal article" date="2015" name="Genome Biol. Evol.">
        <title>Functionally Structured Genomes in Lactobacillus kunkeei Colonizing the Honey Crop and Food Products of Honeybees and Stingless Bees.</title>
        <authorList>
            <person name="Tamarit D."/>
            <person name="Ellegaard K.M."/>
            <person name="Wikander J."/>
            <person name="Olofsson T."/>
            <person name="Vasquez A."/>
            <person name="Andersson S.G."/>
        </authorList>
    </citation>
    <scope>NUCLEOTIDE SEQUENCE [LARGE SCALE GENOMIC DNA]</scope>
    <source>
        <strain evidence="2 3">LAla</strain>
    </source>
</reference>
<dbReference type="RefSeq" id="WP_053796190.1">
    <property type="nucleotide sequence ID" value="NZ_JXCZ01000006.1"/>
</dbReference>
<dbReference type="AlphaFoldDB" id="A0A0N1IZZ8"/>
<dbReference type="EMBL" id="JXCZ01000006">
    <property type="protein sequence ID" value="KOY79778.1"/>
    <property type="molecule type" value="Genomic_DNA"/>
</dbReference>
<comment type="caution">
    <text evidence="2">The sequence shown here is derived from an EMBL/GenBank/DDBJ whole genome shotgun (WGS) entry which is preliminary data.</text>
</comment>
<dbReference type="InterPro" id="IPR047263">
    <property type="entry name" value="HNL-like_cupin"/>
</dbReference>
<gene>
    <name evidence="2" type="ORF">RZ72_06760</name>
</gene>
<dbReference type="PANTHER" id="PTHR43698">
    <property type="entry name" value="RIBD C-TERMINAL DOMAIN CONTAINING PROTEIN"/>
    <property type="match status" value="1"/>
</dbReference>
<dbReference type="InterPro" id="IPR011051">
    <property type="entry name" value="RmlC_Cupin_sf"/>
</dbReference>
<dbReference type="PATRIC" id="fig|148814.9.peg.179"/>
<evidence type="ECO:0000313" key="2">
    <source>
        <dbReference type="EMBL" id="KOY79778.1"/>
    </source>
</evidence>
<dbReference type="CDD" id="cd02233">
    <property type="entry name" value="cupin_HNL-like"/>
    <property type="match status" value="1"/>
</dbReference>
<name>A0A0N1IZZ8_9LACO</name>
<feature type="domain" description="Cupin type-2" evidence="1">
    <location>
        <begin position="47"/>
        <end position="107"/>
    </location>
</feature>
<sequence length="141" mass="15660">MNEEVKNGIIFDRGPKNDAYAQYFTGQSYLQGLISPEEEVNVGVGNVTFEPGCRNNWHIHHDGYQLLLVTGGMGLYQEEGKSARLLQPGDVVVTHDGVKHWHGATADSWFSHIAITAGTPEWLESVSDEQYSQANNEGKRD</sequence>
<protein>
    <submittedName>
        <fullName evidence="2">Double-stranded beta-helix related protein</fullName>
    </submittedName>
</protein>
<dbReference type="PANTHER" id="PTHR43698:SF1">
    <property type="entry name" value="BLL4564 PROTEIN"/>
    <property type="match status" value="1"/>
</dbReference>
<dbReference type="SUPFAM" id="SSF51182">
    <property type="entry name" value="RmlC-like cupins"/>
    <property type="match status" value="1"/>
</dbReference>
<accession>A0A0N1IZZ8</accession>
<evidence type="ECO:0000313" key="3">
    <source>
        <dbReference type="Proteomes" id="UP000037749"/>
    </source>
</evidence>
<evidence type="ECO:0000259" key="1">
    <source>
        <dbReference type="Pfam" id="PF07883"/>
    </source>
</evidence>
<dbReference type="InterPro" id="IPR014710">
    <property type="entry name" value="RmlC-like_jellyroll"/>
</dbReference>
<proteinExistence type="predicted"/>
<dbReference type="Pfam" id="PF07883">
    <property type="entry name" value="Cupin_2"/>
    <property type="match status" value="1"/>
</dbReference>
<dbReference type="Proteomes" id="UP000037749">
    <property type="component" value="Unassembled WGS sequence"/>
</dbReference>